<dbReference type="Proteomes" id="UP001065549">
    <property type="component" value="Unassembled WGS sequence"/>
</dbReference>
<evidence type="ECO:0000259" key="7">
    <source>
        <dbReference type="Pfam" id="PF03553"/>
    </source>
</evidence>
<organism evidence="8 9">
    <name type="scientific">Hominibacterium faecale</name>
    <dbReference type="NCBI Taxonomy" id="2839743"/>
    <lineage>
        <taxon>Bacteria</taxon>
        <taxon>Bacillati</taxon>
        <taxon>Bacillota</taxon>
        <taxon>Clostridia</taxon>
        <taxon>Peptostreptococcales</taxon>
        <taxon>Anaerovoracaceae</taxon>
        <taxon>Hominibacterium</taxon>
    </lineage>
</organism>
<feature type="transmembrane region" description="Helical" evidence="6">
    <location>
        <begin position="31"/>
        <end position="54"/>
    </location>
</feature>
<dbReference type="EMBL" id="JAOSHN010000003">
    <property type="protein sequence ID" value="MCU7378533.1"/>
    <property type="molecule type" value="Genomic_DNA"/>
</dbReference>
<feature type="transmembrane region" description="Helical" evidence="6">
    <location>
        <begin position="278"/>
        <end position="293"/>
    </location>
</feature>
<keyword evidence="9" id="KW-1185">Reference proteome</keyword>
<evidence type="ECO:0000256" key="4">
    <source>
        <dbReference type="ARBA" id="ARBA00022989"/>
    </source>
</evidence>
<evidence type="ECO:0000256" key="6">
    <source>
        <dbReference type="SAM" id="Phobius"/>
    </source>
</evidence>
<feature type="transmembrane region" description="Helical" evidence="6">
    <location>
        <begin position="144"/>
        <end position="167"/>
    </location>
</feature>
<dbReference type="PANTHER" id="PTHR43478:SF1">
    <property type="entry name" value="NA+_H+ ANTIPORTER NHAC-LIKE C-TERMINAL DOMAIN-CONTAINING PROTEIN"/>
    <property type="match status" value="1"/>
</dbReference>
<feature type="transmembrane region" description="Helical" evidence="6">
    <location>
        <begin position="7"/>
        <end position="25"/>
    </location>
</feature>
<evidence type="ECO:0000256" key="2">
    <source>
        <dbReference type="ARBA" id="ARBA00022475"/>
    </source>
</evidence>
<feature type="transmembrane region" description="Helical" evidence="6">
    <location>
        <begin position="352"/>
        <end position="385"/>
    </location>
</feature>
<dbReference type="AlphaFoldDB" id="A0A9J6QRK0"/>
<dbReference type="PANTHER" id="PTHR43478">
    <property type="entry name" value="NA+/H+ ANTIPORTER-RELATED"/>
    <property type="match status" value="1"/>
</dbReference>
<keyword evidence="5 6" id="KW-0472">Membrane</keyword>
<evidence type="ECO:0000256" key="5">
    <source>
        <dbReference type="ARBA" id="ARBA00023136"/>
    </source>
</evidence>
<keyword evidence="4 6" id="KW-1133">Transmembrane helix</keyword>
<keyword evidence="2" id="KW-1003">Cell membrane</keyword>
<protein>
    <submittedName>
        <fullName evidence="8">Sodium:proton antiporter</fullName>
    </submittedName>
</protein>
<dbReference type="GO" id="GO:0005886">
    <property type="term" value="C:plasma membrane"/>
    <property type="evidence" value="ECO:0007669"/>
    <property type="project" value="UniProtKB-SubCell"/>
</dbReference>
<name>A0A9J6QRK0_9FIRM</name>
<feature type="domain" description="Na+/H+ antiporter NhaC-like C-terminal" evidence="7">
    <location>
        <begin position="169"/>
        <end position="454"/>
    </location>
</feature>
<evidence type="ECO:0000313" key="8">
    <source>
        <dbReference type="EMBL" id="MCU7378533.1"/>
    </source>
</evidence>
<dbReference type="InterPro" id="IPR018461">
    <property type="entry name" value="Na/H_Antiport_NhaC-like_C"/>
</dbReference>
<gene>
    <name evidence="8" type="ORF">OBO34_09195</name>
</gene>
<keyword evidence="3 6" id="KW-0812">Transmembrane</keyword>
<accession>A0A9J6QRK0</accession>
<feature type="transmembrane region" description="Helical" evidence="6">
    <location>
        <begin position="66"/>
        <end position="84"/>
    </location>
</feature>
<sequence>METEISYGLLTLLPPVIVIGVALYTKLNFESLMLGAWIAFIMSQGFFGSIPALLDSCQTAVSENAWMYIVLALVGSLITLLSASKGTFGFAKFLQKYAKSEKKTLMFGWVLGLLIFIDDYLNVLTVSACTKEVSDRQRTPREMLAYVLDSTGAPVCILVPLSTWAVFYGNVFAQQESLAELGDGAYLYLHSIPFAFYGFTAVILVPLVILGVVPKIGAMKKAYKRVDETGMVYSELSAKLNKDELSVDEPLPDGKIIDFMLPMAVVVGVAIWKDDLLTALVIGICVAGILYIPRKVMKPKEFCEVFTQGLTTMLPMIAICMASQVVKMSMDSINLPTYVVNAVLPFVNPDTLAAITFVVVALLAFVTGSSWGVPVVCVPIIVPLAVASGAPIFLVLGAIASAAAFGSHACFYTDVTIMSSQVTKINNMEHVLTQLPYAIIAGLAAVILYLVFGFVL</sequence>
<feature type="transmembrane region" description="Helical" evidence="6">
    <location>
        <begin position="435"/>
        <end position="455"/>
    </location>
</feature>
<feature type="transmembrane region" description="Helical" evidence="6">
    <location>
        <begin position="104"/>
        <end position="123"/>
    </location>
</feature>
<reference evidence="8" key="1">
    <citation type="submission" date="2022-09" db="EMBL/GenBank/DDBJ databases">
        <title>Culturomic study of gut microbiota in children with autism spectrum disorder.</title>
        <authorList>
            <person name="Efimov B.A."/>
            <person name="Chaplin A.V."/>
            <person name="Sokolova S.R."/>
            <person name="Pikina A.P."/>
            <person name="Korzhanova M."/>
            <person name="Belova V."/>
            <person name="Korostin D."/>
        </authorList>
    </citation>
    <scope>NUCLEOTIDE SEQUENCE</scope>
    <source>
        <strain evidence="8">ASD5510</strain>
    </source>
</reference>
<evidence type="ECO:0000313" key="9">
    <source>
        <dbReference type="Proteomes" id="UP001065549"/>
    </source>
</evidence>
<proteinExistence type="predicted"/>
<dbReference type="RefSeq" id="WP_253019943.1">
    <property type="nucleotide sequence ID" value="NZ_JAOSHN010000003.1"/>
</dbReference>
<comment type="caution">
    <text evidence="8">The sequence shown here is derived from an EMBL/GenBank/DDBJ whole genome shotgun (WGS) entry which is preliminary data.</text>
</comment>
<feature type="transmembrane region" description="Helical" evidence="6">
    <location>
        <begin position="187"/>
        <end position="213"/>
    </location>
</feature>
<comment type="subcellular location">
    <subcellularLocation>
        <location evidence="1">Cell membrane</location>
        <topology evidence="1">Multi-pass membrane protein</topology>
    </subcellularLocation>
</comment>
<evidence type="ECO:0000256" key="3">
    <source>
        <dbReference type="ARBA" id="ARBA00022692"/>
    </source>
</evidence>
<dbReference type="Pfam" id="PF03553">
    <property type="entry name" value="Na_H_antiporter"/>
    <property type="match status" value="1"/>
</dbReference>
<evidence type="ECO:0000256" key="1">
    <source>
        <dbReference type="ARBA" id="ARBA00004651"/>
    </source>
</evidence>